<dbReference type="OrthoDB" id="5892521at2"/>
<keyword evidence="2" id="KW-1185">Reference proteome</keyword>
<sequence length="63" mass="7265">MTQVVELGYNNVDFGQNNKHYSVNLKGLLFHAIDVLFKRSKKPVSMSLSELPEYIRRDIGLLK</sequence>
<dbReference type="RefSeq" id="WP_129120977.1">
    <property type="nucleotide sequence ID" value="NZ_PEIB01000002.1"/>
</dbReference>
<dbReference type="AlphaFoldDB" id="A0A4Q0YTF0"/>
<accession>A0A4Q0YTF0</accession>
<gene>
    <name evidence="1" type="ORF">CS022_02710</name>
</gene>
<name>A0A4Q0YTF0_9GAMM</name>
<proteinExistence type="predicted"/>
<dbReference type="Proteomes" id="UP000290287">
    <property type="component" value="Unassembled WGS sequence"/>
</dbReference>
<comment type="caution">
    <text evidence="1">The sequence shown here is derived from an EMBL/GenBank/DDBJ whole genome shotgun (WGS) entry which is preliminary data.</text>
</comment>
<evidence type="ECO:0000313" key="1">
    <source>
        <dbReference type="EMBL" id="RXJ74506.1"/>
    </source>
</evidence>
<dbReference type="EMBL" id="PEIB01000002">
    <property type="protein sequence ID" value="RXJ74506.1"/>
    <property type="molecule type" value="Genomic_DNA"/>
</dbReference>
<organism evidence="1 2">
    <name type="scientific">Veronia nyctiphanis</name>
    <dbReference type="NCBI Taxonomy" id="1278244"/>
    <lineage>
        <taxon>Bacteria</taxon>
        <taxon>Pseudomonadati</taxon>
        <taxon>Pseudomonadota</taxon>
        <taxon>Gammaproteobacteria</taxon>
        <taxon>Vibrionales</taxon>
        <taxon>Vibrionaceae</taxon>
        <taxon>Veronia</taxon>
    </lineage>
</organism>
<evidence type="ECO:0000313" key="2">
    <source>
        <dbReference type="Proteomes" id="UP000290287"/>
    </source>
</evidence>
<protein>
    <submittedName>
        <fullName evidence="1">Uncharacterized protein</fullName>
    </submittedName>
</protein>
<reference evidence="1 2" key="1">
    <citation type="submission" date="2017-10" db="EMBL/GenBank/DDBJ databases">
        <title>Nyctiphanis sp. nov., isolated from the stomach of the euphausiid Nyctiphanes simplex (Hansen, 1911) in the Gulf of California.</title>
        <authorList>
            <person name="Gomez-Gil B."/>
            <person name="Aguilar-Mendez M."/>
            <person name="Lopez-Cortes A."/>
            <person name="Gomez-Gutierrez J."/>
            <person name="Roque A."/>
            <person name="Lang E."/>
            <person name="Gonzalez-Castillo A."/>
        </authorList>
    </citation>
    <scope>NUCLEOTIDE SEQUENCE [LARGE SCALE GENOMIC DNA]</scope>
    <source>
        <strain evidence="1 2">CAIM 600</strain>
    </source>
</reference>